<dbReference type="NCBIfam" id="NF007640">
    <property type="entry name" value="PRK10307.1"/>
    <property type="match status" value="1"/>
</dbReference>
<organism evidence="2 3">
    <name type="scientific">Sphaerotilus natans subsp. natans DSM 6575</name>
    <dbReference type="NCBI Taxonomy" id="1286631"/>
    <lineage>
        <taxon>Bacteria</taxon>
        <taxon>Pseudomonadati</taxon>
        <taxon>Pseudomonadota</taxon>
        <taxon>Betaproteobacteria</taxon>
        <taxon>Burkholderiales</taxon>
        <taxon>Sphaerotilaceae</taxon>
        <taxon>Sphaerotilus</taxon>
    </lineage>
</organism>
<dbReference type="Pfam" id="PF13579">
    <property type="entry name" value="Glyco_trans_4_4"/>
    <property type="match status" value="1"/>
</dbReference>
<dbReference type="Pfam" id="PF13692">
    <property type="entry name" value="Glyco_trans_1_4"/>
    <property type="match status" value="1"/>
</dbReference>
<dbReference type="SUPFAM" id="SSF53756">
    <property type="entry name" value="UDP-Glycosyltransferase/glycogen phosphorylase"/>
    <property type="match status" value="1"/>
</dbReference>
<dbReference type="PATRIC" id="fig|1286631.3.peg.1427"/>
<dbReference type="CDD" id="cd03794">
    <property type="entry name" value="GT4_WbuB-like"/>
    <property type="match status" value="1"/>
</dbReference>
<name>A0A059KN97_9BURK</name>
<dbReference type="PANTHER" id="PTHR45947:SF3">
    <property type="entry name" value="SULFOQUINOVOSYL TRANSFERASE SQD2"/>
    <property type="match status" value="1"/>
</dbReference>
<dbReference type="Gene3D" id="3.40.50.2000">
    <property type="entry name" value="Glycogen Phosphorylase B"/>
    <property type="match status" value="2"/>
</dbReference>
<feature type="domain" description="Glycosyltransferase subfamily 4-like N-terminal" evidence="1">
    <location>
        <begin position="15"/>
        <end position="202"/>
    </location>
</feature>
<sequence>MRILIHGINFHPEPTGIGKYSGEMAAELVAMGHEVRVVAAPPYYPDWRIGDGWRNGYSRHAWKGVDVWRVPLWVPAQPSGLKRIIHLTSFSVAALPVLARQLFWRPDVVMVVAPALTSAPGGWLTARLSGARCWLHVQDFEVDAAFELGLISANGIVRKLVTGIEQWLLRRFDRVSTISWRMLDRTRSKGVERDRLVFLPNWVNDQAARPFSGPSRYRQELGIADDAIVALFSGTLGGKQGLELLPKVAQRIRSHPKLVMVICGDGVMKPHLEQACAGMDNVRMLPLQPAERLAELLHTADIHMLPQNPGAADLVMPSKLSGMLGSGRPVVTTTEPGTELAHVVSECGRVVPPGDDPAFADALIELADSPALRQQLGLRANQYAQKHLIRSVVLGRLDRCLQACATHTIAGVELPRESTQTPK</sequence>
<dbReference type="Proteomes" id="UP000026714">
    <property type="component" value="Unassembled WGS sequence"/>
</dbReference>
<keyword evidence="2" id="KW-0808">Transferase</keyword>
<accession>A0A059KN97</accession>
<dbReference type="GO" id="GO:0016758">
    <property type="term" value="F:hexosyltransferase activity"/>
    <property type="evidence" value="ECO:0007669"/>
    <property type="project" value="TreeGrafter"/>
</dbReference>
<keyword evidence="3" id="KW-1185">Reference proteome</keyword>
<reference evidence="2 3" key="1">
    <citation type="journal article" date="2014" name="FEMS Microbiol. Ecol.">
        <title>Sphaerotilus natans encrusted with nanoball-shaped Fe(III) oxide minerals formed by nitrate-reducing mixotrophic Fe(II) oxidation.</title>
        <authorList>
            <person name="Park S."/>
            <person name="Kim D.H."/>
            <person name="Lee J.H."/>
            <person name="Hur H.G."/>
        </authorList>
    </citation>
    <scope>NUCLEOTIDE SEQUENCE [LARGE SCALE GENOMIC DNA]</scope>
    <source>
        <strain evidence="2 3">DSM 6575</strain>
    </source>
</reference>
<dbReference type="RefSeq" id="WP_076458899.1">
    <property type="nucleotide sequence ID" value="NZ_AZRA01000034.1"/>
</dbReference>
<gene>
    <name evidence="2" type="ORF">X805_14450</name>
</gene>
<dbReference type="AlphaFoldDB" id="A0A059KN97"/>
<dbReference type="STRING" id="34103.SAMN05421778_1114"/>
<dbReference type="InterPro" id="IPR028098">
    <property type="entry name" value="Glyco_trans_4-like_N"/>
</dbReference>
<protein>
    <submittedName>
        <fullName evidence="2">Glycosyl transferase group 1</fullName>
    </submittedName>
</protein>
<dbReference type="InterPro" id="IPR050194">
    <property type="entry name" value="Glycosyltransferase_grp1"/>
</dbReference>
<evidence type="ECO:0000313" key="2">
    <source>
        <dbReference type="EMBL" id="KDB52952.1"/>
    </source>
</evidence>
<dbReference type="PANTHER" id="PTHR45947">
    <property type="entry name" value="SULFOQUINOVOSYL TRANSFERASE SQD2"/>
    <property type="match status" value="1"/>
</dbReference>
<dbReference type="eggNOG" id="COG0438">
    <property type="taxonomic scope" value="Bacteria"/>
</dbReference>
<dbReference type="EMBL" id="AZRA01000034">
    <property type="protein sequence ID" value="KDB52952.1"/>
    <property type="molecule type" value="Genomic_DNA"/>
</dbReference>
<comment type="caution">
    <text evidence="2">The sequence shown here is derived from an EMBL/GenBank/DDBJ whole genome shotgun (WGS) entry which is preliminary data.</text>
</comment>
<evidence type="ECO:0000259" key="1">
    <source>
        <dbReference type="Pfam" id="PF13579"/>
    </source>
</evidence>
<proteinExistence type="predicted"/>
<evidence type="ECO:0000313" key="3">
    <source>
        <dbReference type="Proteomes" id="UP000026714"/>
    </source>
</evidence>